<dbReference type="PANTHER" id="PTHR43736">
    <property type="entry name" value="ADP-RIBOSE PYROPHOSPHATASE"/>
    <property type="match status" value="1"/>
</dbReference>
<dbReference type="PANTHER" id="PTHR43736:SF1">
    <property type="entry name" value="DIHYDRONEOPTERIN TRIPHOSPHATE DIPHOSPHATASE"/>
    <property type="match status" value="1"/>
</dbReference>
<dbReference type="RefSeq" id="WP_250858000.1">
    <property type="nucleotide sequence ID" value="NZ_JAGSOJ010000001.1"/>
</dbReference>
<dbReference type="InterPro" id="IPR015797">
    <property type="entry name" value="NUDIX_hydrolase-like_dom_sf"/>
</dbReference>
<accession>A0A9J6NYI8</accession>
<comment type="similarity">
    <text evidence="1 3">Belongs to the Nudix hydrolase family.</text>
</comment>
<feature type="domain" description="Nudix hydrolase" evidence="4">
    <location>
        <begin position="5"/>
        <end position="134"/>
    </location>
</feature>
<organism evidence="5 6">
    <name type="scientific">Oceanirhabdus seepicola</name>
    <dbReference type="NCBI Taxonomy" id="2828781"/>
    <lineage>
        <taxon>Bacteria</taxon>
        <taxon>Bacillati</taxon>
        <taxon>Bacillota</taxon>
        <taxon>Clostridia</taxon>
        <taxon>Eubacteriales</taxon>
        <taxon>Clostridiaceae</taxon>
        <taxon>Oceanirhabdus</taxon>
    </lineage>
</organism>
<reference evidence="5" key="1">
    <citation type="journal article" date="2021" name="mSystems">
        <title>Bacteria and Archaea Synergistically Convert Glycine Betaine to Biogenic Methane in the Formosa Cold Seep of the South China Sea.</title>
        <authorList>
            <person name="Li L."/>
            <person name="Zhang W."/>
            <person name="Zhang S."/>
            <person name="Song L."/>
            <person name="Sun Q."/>
            <person name="Zhang H."/>
            <person name="Xiang H."/>
            <person name="Dong X."/>
        </authorList>
    </citation>
    <scope>NUCLEOTIDE SEQUENCE</scope>
    <source>
        <strain evidence="5">ZWT</strain>
    </source>
</reference>
<dbReference type="GO" id="GO:0016787">
    <property type="term" value="F:hydrolase activity"/>
    <property type="evidence" value="ECO:0007669"/>
    <property type="project" value="UniProtKB-KW"/>
</dbReference>
<evidence type="ECO:0000256" key="1">
    <source>
        <dbReference type="ARBA" id="ARBA00005582"/>
    </source>
</evidence>
<dbReference type="Proteomes" id="UP001056429">
    <property type="component" value="Unassembled WGS sequence"/>
</dbReference>
<evidence type="ECO:0000313" key="6">
    <source>
        <dbReference type="Proteomes" id="UP001056429"/>
    </source>
</evidence>
<sequence length="163" mass="18389">MILPTHIVAAGGLIVNSRNEILLVKNPRKGWEYPGGIVEPGETLPQGVIREIKEETGVNVDIVNIVGIYSNTKKKKGYNGVEEVPTIVTIDFICNYISGDLRTSDESIEVKWFSKEEALKIVNPKQQIRFRNALDYQSAFSCLGYKVNSSNEIEVHEEYLFDR</sequence>
<dbReference type="Pfam" id="PF00293">
    <property type="entry name" value="NUDIX"/>
    <property type="match status" value="1"/>
</dbReference>
<name>A0A9J6NYI8_9CLOT</name>
<dbReference type="InterPro" id="IPR020476">
    <property type="entry name" value="Nudix_hydrolase"/>
</dbReference>
<evidence type="ECO:0000313" key="5">
    <source>
        <dbReference type="EMBL" id="MCM1989116.1"/>
    </source>
</evidence>
<proteinExistence type="inferred from homology"/>
<gene>
    <name evidence="5" type="ORF">KDK92_05140</name>
</gene>
<dbReference type="PROSITE" id="PS51462">
    <property type="entry name" value="NUDIX"/>
    <property type="match status" value="1"/>
</dbReference>
<evidence type="ECO:0000256" key="2">
    <source>
        <dbReference type="ARBA" id="ARBA00022801"/>
    </source>
</evidence>
<evidence type="ECO:0000259" key="4">
    <source>
        <dbReference type="PROSITE" id="PS51462"/>
    </source>
</evidence>
<protein>
    <submittedName>
        <fullName evidence="5">NUDIX domain-containing protein</fullName>
    </submittedName>
</protein>
<dbReference type="AlphaFoldDB" id="A0A9J6NYI8"/>
<reference evidence="5" key="2">
    <citation type="submission" date="2021-04" db="EMBL/GenBank/DDBJ databases">
        <authorList>
            <person name="Dong X."/>
        </authorList>
    </citation>
    <scope>NUCLEOTIDE SEQUENCE</scope>
    <source>
        <strain evidence="5">ZWT</strain>
    </source>
</reference>
<keyword evidence="6" id="KW-1185">Reference proteome</keyword>
<evidence type="ECO:0000256" key="3">
    <source>
        <dbReference type="RuleBase" id="RU003476"/>
    </source>
</evidence>
<dbReference type="CDD" id="cd02883">
    <property type="entry name" value="NUDIX_Hydrolase"/>
    <property type="match status" value="1"/>
</dbReference>
<dbReference type="SUPFAM" id="SSF55811">
    <property type="entry name" value="Nudix"/>
    <property type="match status" value="1"/>
</dbReference>
<dbReference type="PRINTS" id="PR00502">
    <property type="entry name" value="NUDIXFAMILY"/>
</dbReference>
<dbReference type="InterPro" id="IPR020084">
    <property type="entry name" value="NUDIX_hydrolase_CS"/>
</dbReference>
<comment type="caution">
    <text evidence="5">The sequence shown here is derived from an EMBL/GenBank/DDBJ whole genome shotgun (WGS) entry which is preliminary data.</text>
</comment>
<dbReference type="InterPro" id="IPR000086">
    <property type="entry name" value="NUDIX_hydrolase_dom"/>
</dbReference>
<keyword evidence="2 3" id="KW-0378">Hydrolase</keyword>
<dbReference type="PROSITE" id="PS00893">
    <property type="entry name" value="NUDIX_BOX"/>
    <property type="match status" value="1"/>
</dbReference>
<dbReference type="EMBL" id="JAGSOJ010000001">
    <property type="protein sequence ID" value="MCM1989116.1"/>
    <property type="molecule type" value="Genomic_DNA"/>
</dbReference>
<dbReference type="Gene3D" id="3.90.79.10">
    <property type="entry name" value="Nucleoside Triphosphate Pyrophosphohydrolase"/>
    <property type="match status" value="1"/>
</dbReference>